<dbReference type="GO" id="GO:0000271">
    <property type="term" value="P:polysaccharide biosynthetic process"/>
    <property type="evidence" value="ECO:0007669"/>
    <property type="project" value="TreeGrafter"/>
</dbReference>
<dbReference type="EMBL" id="SLWL01000012">
    <property type="protein sequence ID" value="TCO11500.1"/>
    <property type="molecule type" value="Genomic_DNA"/>
</dbReference>
<dbReference type="Pfam" id="PF01757">
    <property type="entry name" value="Acyl_transf_3"/>
    <property type="match status" value="1"/>
</dbReference>
<proteinExistence type="predicted"/>
<keyword evidence="4" id="KW-1185">Reference proteome</keyword>
<feature type="transmembrane region" description="Helical" evidence="1">
    <location>
        <begin position="222"/>
        <end position="239"/>
    </location>
</feature>
<feature type="transmembrane region" description="Helical" evidence="1">
    <location>
        <begin position="245"/>
        <end position="264"/>
    </location>
</feature>
<organism evidence="3 4">
    <name type="scientific">Camelimonas lactis</name>
    <dbReference type="NCBI Taxonomy" id="659006"/>
    <lineage>
        <taxon>Bacteria</taxon>
        <taxon>Pseudomonadati</taxon>
        <taxon>Pseudomonadota</taxon>
        <taxon>Alphaproteobacteria</taxon>
        <taxon>Hyphomicrobiales</taxon>
        <taxon>Chelatococcaceae</taxon>
        <taxon>Camelimonas</taxon>
    </lineage>
</organism>
<dbReference type="GO" id="GO:0016020">
    <property type="term" value="C:membrane"/>
    <property type="evidence" value="ECO:0007669"/>
    <property type="project" value="TreeGrafter"/>
</dbReference>
<name>A0A4R2GSS8_9HYPH</name>
<feature type="transmembrane region" description="Helical" evidence="1">
    <location>
        <begin position="307"/>
        <end position="328"/>
    </location>
</feature>
<evidence type="ECO:0000256" key="1">
    <source>
        <dbReference type="SAM" id="Phobius"/>
    </source>
</evidence>
<feature type="transmembrane region" description="Helical" evidence="1">
    <location>
        <begin position="82"/>
        <end position="103"/>
    </location>
</feature>
<feature type="transmembrane region" description="Helical" evidence="1">
    <location>
        <begin position="42"/>
        <end position="61"/>
    </location>
</feature>
<dbReference type="GO" id="GO:0016747">
    <property type="term" value="F:acyltransferase activity, transferring groups other than amino-acyl groups"/>
    <property type="evidence" value="ECO:0007669"/>
    <property type="project" value="InterPro"/>
</dbReference>
<evidence type="ECO:0000313" key="3">
    <source>
        <dbReference type="EMBL" id="TCO11500.1"/>
    </source>
</evidence>
<feature type="transmembrane region" description="Helical" evidence="1">
    <location>
        <begin position="12"/>
        <end position="30"/>
    </location>
</feature>
<dbReference type="AlphaFoldDB" id="A0A4R2GSS8"/>
<reference evidence="3 4" key="1">
    <citation type="submission" date="2019-03" db="EMBL/GenBank/DDBJ databases">
        <title>Genomic Encyclopedia of Type Strains, Phase IV (KMG-IV): sequencing the most valuable type-strain genomes for metagenomic binning, comparative biology and taxonomic classification.</title>
        <authorList>
            <person name="Goeker M."/>
        </authorList>
    </citation>
    <scope>NUCLEOTIDE SEQUENCE [LARGE SCALE GENOMIC DNA]</scope>
    <source>
        <strain evidence="3 4">DSM 22958</strain>
    </source>
</reference>
<accession>A0A4R2GSS8</accession>
<keyword evidence="1" id="KW-0812">Transmembrane</keyword>
<protein>
    <submittedName>
        <fullName evidence="3">Peptidoglycan/LPS O-acetylase OafA/YrhL</fullName>
    </submittedName>
</protein>
<dbReference type="OrthoDB" id="9796461at2"/>
<feature type="domain" description="Acyltransferase 3" evidence="2">
    <location>
        <begin position="11"/>
        <end position="324"/>
    </location>
</feature>
<sequence length="361" mass="38537">MMKQENLPLTSLRGVAALWVVAHHLVLRFVDLGLSTPDRFLFPGGVAVDIFFILSGLVMAATYRDLTPSGVPAFMIRRIFRIYPLHLFVMTGLICLAILLTLAGHPGPPGYDWSRLPGALLLLQPFRDQPLTWNVASWSVGVEMACYLAFPLFLPLVRALPRVAIALLVVAFGVIEFLVLSRVGAVVAGGGAVARGFAGFAFGMVIALSLRGARLPQWAQNLLEPAAVLAIVAALAGGRPELTPMFGAVLIALLFTGRGPVAAVFEKAPLHWLGKVSYSVYLVHLPVIGVFATAPKSAWLLGAVGPVIWSVLATALVLAVSHVCWLLIEEPARRYGARLARGQRLTVKAPAPRGPETAGVA</sequence>
<dbReference type="RefSeq" id="WP_132008958.1">
    <property type="nucleotide sequence ID" value="NZ_JBHUNN010000002.1"/>
</dbReference>
<dbReference type="Proteomes" id="UP000294881">
    <property type="component" value="Unassembled WGS sequence"/>
</dbReference>
<feature type="transmembrane region" description="Helical" evidence="1">
    <location>
        <begin position="163"/>
        <end position="180"/>
    </location>
</feature>
<keyword evidence="1" id="KW-1133">Transmembrane helix</keyword>
<keyword evidence="1" id="KW-0472">Membrane</keyword>
<gene>
    <name evidence="3" type="ORF">EV666_11288</name>
</gene>
<dbReference type="InterPro" id="IPR002656">
    <property type="entry name" value="Acyl_transf_3_dom"/>
</dbReference>
<evidence type="ECO:0000313" key="4">
    <source>
        <dbReference type="Proteomes" id="UP000294881"/>
    </source>
</evidence>
<comment type="caution">
    <text evidence="3">The sequence shown here is derived from an EMBL/GenBank/DDBJ whole genome shotgun (WGS) entry which is preliminary data.</text>
</comment>
<feature type="transmembrane region" description="Helical" evidence="1">
    <location>
        <begin position="135"/>
        <end position="156"/>
    </location>
</feature>
<evidence type="ECO:0000259" key="2">
    <source>
        <dbReference type="Pfam" id="PF01757"/>
    </source>
</evidence>
<dbReference type="PANTHER" id="PTHR23028">
    <property type="entry name" value="ACETYLTRANSFERASE"/>
    <property type="match status" value="1"/>
</dbReference>
<feature type="transmembrane region" description="Helical" evidence="1">
    <location>
        <begin position="192"/>
        <end position="210"/>
    </location>
</feature>
<feature type="transmembrane region" description="Helical" evidence="1">
    <location>
        <begin position="276"/>
        <end position="295"/>
    </location>
</feature>
<dbReference type="PANTHER" id="PTHR23028:SF53">
    <property type="entry name" value="ACYL_TRANSF_3 DOMAIN-CONTAINING PROTEIN"/>
    <property type="match status" value="1"/>
</dbReference>
<dbReference type="InterPro" id="IPR050879">
    <property type="entry name" value="Acyltransferase_3"/>
</dbReference>